<evidence type="ECO:0000256" key="2">
    <source>
        <dbReference type="ARBA" id="ARBA00023002"/>
    </source>
</evidence>
<name>A0AAX2AC93_9BACT</name>
<comment type="caution">
    <text evidence="3">The sequence shown here is derived from an EMBL/GenBank/DDBJ whole genome shotgun (WGS) entry which is preliminary data.</text>
</comment>
<dbReference type="PANTHER" id="PTHR48105">
    <property type="entry name" value="THIOREDOXIN REDUCTASE 1-RELATED-RELATED"/>
    <property type="match status" value="1"/>
</dbReference>
<evidence type="ECO:0000313" key="4">
    <source>
        <dbReference type="Proteomes" id="UP000290092"/>
    </source>
</evidence>
<dbReference type="KEGG" id="amyt:AMYT_0012"/>
<dbReference type="EMBL" id="NXID01000055">
    <property type="protein sequence ID" value="RXK13824.1"/>
    <property type="molecule type" value="Genomic_DNA"/>
</dbReference>
<dbReference type="InterPro" id="IPR050097">
    <property type="entry name" value="Ferredoxin-NADP_redctase_2"/>
</dbReference>
<sequence length="344" mass="38959">MKSNIYDIAIIGGGPGGIGTAIEAVIHGVKNILLIEKSDNHSNTIRKYYKDNKRVDRDWKGQIIELEGNVEFVGGTKESTLDYFNTLLDEERIDTAFNSEVESIIRTQEEGEDIYLITTSTQSFKSKSVVIAIGKMGKPNKPLYKIPASLKDYINFNLDKCTKNEKILVVGGGNSAAEYAYDLAVNNEVTLVYRKDKFTRLNPENEKILREFNGQELLRLRLNTDIESLENFEGRIKVNFNDGYFTIYDRIIYAIGGTSPVDFLKKCGIEVNSEGNPIYDEHYRTNLPCMYVAGDIAFNTGGSIVAALNHGYHIVNSFLRRRGKIYSYTNKVEEYFKNNPKEKC</sequence>
<protein>
    <submittedName>
        <fullName evidence="3">Cbb3-type cytochrome oxidase assembly protein CcoS</fullName>
    </submittedName>
</protein>
<dbReference type="InterPro" id="IPR036188">
    <property type="entry name" value="FAD/NAD-bd_sf"/>
</dbReference>
<dbReference type="Gene3D" id="3.50.50.60">
    <property type="entry name" value="FAD/NAD(P)-binding domain"/>
    <property type="match status" value="2"/>
</dbReference>
<reference evidence="3 4" key="1">
    <citation type="submission" date="2017-09" db="EMBL/GenBank/DDBJ databases">
        <title>Genomics of the genus Arcobacter.</title>
        <authorList>
            <person name="Perez-Cataluna A."/>
            <person name="Figueras M.J."/>
            <person name="Salas-Masso N."/>
        </authorList>
    </citation>
    <scope>NUCLEOTIDE SEQUENCE [LARGE SCALE GENOMIC DNA]</scope>
    <source>
        <strain evidence="3 4">CECT 7386</strain>
    </source>
</reference>
<dbReference type="SUPFAM" id="SSF51905">
    <property type="entry name" value="FAD/NAD(P)-binding domain"/>
    <property type="match status" value="1"/>
</dbReference>
<dbReference type="Proteomes" id="UP000290092">
    <property type="component" value="Unassembled WGS sequence"/>
</dbReference>
<dbReference type="PRINTS" id="PR00368">
    <property type="entry name" value="FADPNR"/>
</dbReference>
<proteinExistence type="predicted"/>
<dbReference type="RefSeq" id="WP_114840540.1">
    <property type="nucleotide sequence ID" value="NZ_CP031219.1"/>
</dbReference>
<dbReference type="Pfam" id="PF13738">
    <property type="entry name" value="Pyr_redox_3"/>
    <property type="match status" value="1"/>
</dbReference>
<organism evidence="3 4">
    <name type="scientific">Malaciobacter mytili LMG 24559</name>
    <dbReference type="NCBI Taxonomy" id="1032238"/>
    <lineage>
        <taxon>Bacteria</taxon>
        <taxon>Pseudomonadati</taxon>
        <taxon>Campylobacterota</taxon>
        <taxon>Epsilonproteobacteria</taxon>
        <taxon>Campylobacterales</taxon>
        <taxon>Arcobacteraceae</taxon>
        <taxon>Malaciobacter</taxon>
    </lineage>
</organism>
<dbReference type="GO" id="GO:0016491">
    <property type="term" value="F:oxidoreductase activity"/>
    <property type="evidence" value="ECO:0007669"/>
    <property type="project" value="UniProtKB-KW"/>
</dbReference>
<evidence type="ECO:0000256" key="1">
    <source>
        <dbReference type="ARBA" id="ARBA00022630"/>
    </source>
</evidence>
<keyword evidence="2" id="KW-0560">Oxidoreductase</keyword>
<keyword evidence="1" id="KW-0285">Flavoprotein</keyword>
<gene>
    <name evidence="3" type="ORF">CP985_12820</name>
</gene>
<evidence type="ECO:0000313" key="3">
    <source>
        <dbReference type="EMBL" id="RXK13824.1"/>
    </source>
</evidence>
<accession>A0AAX2AC93</accession>
<keyword evidence="4" id="KW-1185">Reference proteome</keyword>
<dbReference type="PRINTS" id="PR00469">
    <property type="entry name" value="PNDRDTASEII"/>
</dbReference>
<dbReference type="AlphaFoldDB" id="A0AAX2AC93"/>